<proteinExistence type="predicted"/>
<evidence type="ECO:0000259" key="1">
    <source>
        <dbReference type="Pfam" id="PF00356"/>
    </source>
</evidence>
<dbReference type="InterPro" id="IPR010982">
    <property type="entry name" value="Lambda_DNA-bd_dom_sf"/>
</dbReference>
<sequence>MTTGKKRETLKTIAETLNVTHTTVSNVFNRPEKVSPELREKDFGLRRIH</sequence>
<accession>A0A4U9WNS3</accession>
<dbReference type="InterPro" id="IPR000843">
    <property type="entry name" value="HTH_LacI"/>
</dbReference>
<dbReference type="Pfam" id="PF00356">
    <property type="entry name" value="LacI"/>
    <property type="match status" value="1"/>
</dbReference>
<name>A0A4U9WNS3_SERFO</name>
<feature type="domain" description="HTH lacI-type" evidence="1">
    <location>
        <begin position="9"/>
        <end position="41"/>
    </location>
</feature>
<dbReference type="AlphaFoldDB" id="A0A4U9WNS3"/>
<dbReference type="GO" id="GO:0003677">
    <property type="term" value="F:DNA binding"/>
    <property type="evidence" value="ECO:0007669"/>
    <property type="project" value="InterPro"/>
</dbReference>
<reference evidence="2" key="1">
    <citation type="submission" date="2019-05" db="EMBL/GenBank/DDBJ databases">
        <authorList>
            <consortium name="Pathogen Informatics"/>
        </authorList>
    </citation>
    <scope>NUCLEOTIDE SEQUENCE [LARGE SCALE GENOMIC DNA]</scope>
    <source>
        <strain evidence="2">NCTC12965</strain>
    </source>
</reference>
<dbReference type="Gene3D" id="1.10.260.40">
    <property type="entry name" value="lambda repressor-like DNA-binding domains"/>
    <property type="match status" value="1"/>
</dbReference>
<protein>
    <submittedName>
        <fullName evidence="2">Bacterial regulatory proteins, lacI family</fullName>
    </submittedName>
</protein>
<dbReference type="SUPFAM" id="SSF47413">
    <property type="entry name" value="lambda repressor-like DNA-binding domains"/>
    <property type="match status" value="1"/>
</dbReference>
<dbReference type="EMBL" id="CABEEZ010000166">
    <property type="protein sequence ID" value="VTR60816.1"/>
    <property type="molecule type" value="Genomic_DNA"/>
</dbReference>
<dbReference type="CDD" id="cd01392">
    <property type="entry name" value="HTH_LacI"/>
    <property type="match status" value="1"/>
</dbReference>
<gene>
    <name evidence="2" type="ORF">NCTC12965_08602</name>
</gene>
<dbReference type="GO" id="GO:0006355">
    <property type="term" value="P:regulation of DNA-templated transcription"/>
    <property type="evidence" value="ECO:0007669"/>
    <property type="project" value="InterPro"/>
</dbReference>
<organism evidence="2">
    <name type="scientific">Serratia fonticola</name>
    <dbReference type="NCBI Taxonomy" id="47917"/>
    <lineage>
        <taxon>Bacteria</taxon>
        <taxon>Pseudomonadati</taxon>
        <taxon>Pseudomonadota</taxon>
        <taxon>Gammaproteobacteria</taxon>
        <taxon>Enterobacterales</taxon>
        <taxon>Yersiniaceae</taxon>
        <taxon>Serratia</taxon>
    </lineage>
</organism>
<evidence type="ECO:0000313" key="2">
    <source>
        <dbReference type="EMBL" id="VTR60816.1"/>
    </source>
</evidence>